<protein>
    <recommendedName>
        <fullName evidence="10">Sm protein B</fullName>
    </recommendedName>
</protein>
<comment type="subcellular location">
    <subcellularLocation>
        <location evidence="2">Cytoplasm</location>
    </subcellularLocation>
    <subcellularLocation>
        <location evidence="1">Nucleus</location>
    </subcellularLocation>
</comment>
<gene>
    <name evidence="12" type="primary">smb1</name>
    <name evidence="12" type="ORF">LTR16_006883</name>
</gene>
<dbReference type="Proteomes" id="UP001357485">
    <property type="component" value="Unassembled WGS sequence"/>
</dbReference>
<dbReference type="InterPro" id="IPR050914">
    <property type="entry name" value="snRNP_SmB/NAA38-like"/>
</dbReference>
<evidence type="ECO:0000256" key="3">
    <source>
        <dbReference type="ARBA" id="ARBA00009123"/>
    </source>
</evidence>
<evidence type="ECO:0000256" key="1">
    <source>
        <dbReference type="ARBA" id="ARBA00004123"/>
    </source>
</evidence>
<evidence type="ECO:0000313" key="13">
    <source>
        <dbReference type="Proteomes" id="UP001357485"/>
    </source>
</evidence>
<dbReference type="InterPro" id="IPR001163">
    <property type="entry name" value="Sm_dom_euk/arc"/>
</dbReference>
<dbReference type="SMART" id="SM00651">
    <property type="entry name" value="Sm"/>
    <property type="match status" value="1"/>
</dbReference>
<evidence type="ECO:0000256" key="7">
    <source>
        <dbReference type="ARBA" id="ARBA00023187"/>
    </source>
</evidence>
<organism evidence="12 13">
    <name type="scientific">Cryomyces antarcticus</name>
    <dbReference type="NCBI Taxonomy" id="329879"/>
    <lineage>
        <taxon>Eukaryota</taxon>
        <taxon>Fungi</taxon>
        <taxon>Dikarya</taxon>
        <taxon>Ascomycota</taxon>
        <taxon>Pezizomycotina</taxon>
        <taxon>Dothideomycetes</taxon>
        <taxon>Dothideomycetes incertae sedis</taxon>
        <taxon>Cryomyces</taxon>
    </lineage>
</organism>
<dbReference type="EMBL" id="JAVRRA010001371">
    <property type="protein sequence ID" value="KAK5280501.1"/>
    <property type="molecule type" value="Genomic_DNA"/>
</dbReference>
<sequence length="157" mass="17531">MAANKQGKMINYRMKITLNDGRQMVGQMVAFDKHMNVVLADTEEFRRVKRRLTKGGAAPGAAAPALVESEEKRTLGLTIAQAHRAALEEHRQLWRRAQASAGQLEEVCPWGSQDQRLGLEDQAQQDLVQAFLRQLASLDHQEDHQASQAGADHQVDH</sequence>
<evidence type="ECO:0000259" key="11">
    <source>
        <dbReference type="SMART" id="SM00651"/>
    </source>
</evidence>
<evidence type="ECO:0000256" key="2">
    <source>
        <dbReference type="ARBA" id="ARBA00004496"/>
    </source>
</evidence>
<dbReference type="Pfam" id="PF01423">
    <property type="entry name" value="LSM"/>
    <property type="match status" value="1"/>
</dbReference>
<keyword evidence="7" id="KW-0508">mRNA splicing</keyword>
<evidence type="ECO:0000256" key="5">
    <source>
        <dbReference type="ARBA" id="ARBA00022664"/>
    </source>
</evidence>
<accession>A0ABR0M4G2</accession>
<comment type="caution">
    <text evidence="12">The sequence shown here is derived from an EMBL/GenBank/DDBJ whole genome shotgun (WGS) entry which is preliminary data.</text>
</comment>
<evidence type="ECO:0000256" key="6">
    <source>
        <dbReference type="ARBA" id="ARBA00022884"/>
    </source>
</evidence>
<evidence type="ECO:0000256" key="10">
    <source>
        <dbReference type="ARBA" id="ARBA00041355"/>
    </source>
</evidence>
<evidence type="ECO:0000256" key="4">
    <source>
        <dbReference type="ARBA" id="ARBA00022490"/>
    </source>
</evidence>
<evidence type="ECO:0000256" key="8">
    <source>
        <dbReference type="ARBA" id="ARBA00023242"/>
    </source>
</evidence>
<keyword evidence="4" id="KW-0963">Cytoplasm</keyword>
<evidence type="ECO:0000313" key="12">
    <source>
        <dbReference type="EMBL" id="KAK5280501.1"/>
    </source>
</evidence>
<name>A0ABR0M4G2_9PEZI</name>
<dbReference type="InterPro" id="IPR010920">
    <property type="entry name" value="LSM_dom_sf"/>
</dbReference>
<proteinExistence type="inferred from homology"/>
<reference evidence="12 13" key="1">
    <citation type="submission" date="2023-08" db="EMBL/GenBank/DDBJ databases">
        <title>Black Yeasts Isolated from many extreme environments.</title>
        <authorList>
            <person name="Coleine C."/>
            <person name="Stajich J.E."/>
            <person name="Selbmann L."/>
        </authorList>
    </citation>
    <scope>NUCLEOTIDE SEQUENCE [LARGE SCALE GENOMIC DNA]</scope>
    <source>
        <strain evidence="12 13">CCFEE 536</strain>
    </source>
</reference>
<evidence type="ECO:0000256" key="9">
    <source>
        <dbReference type="ARBA" id="ARBA00023274"/>
    </source>
</evidence>
<comment type="similarity">
    <text evidence="3">Belongs to the snRNP SmB/SmN family.</text>
</comment>
<dbReference type="CDD" id="cd01717">
    <property type="entry name" value="Sm_B"/>
    <property type="match status" value="1"/>
</dbReference>
<dbReference type="Gene3D" id="2.30.30.100">
    <property type="match status" value="1"/>
</dbReference>
<feature type="domain" description="Sm" evidence="11">
    <location>
        <begin position="4"/>
        <end position="84"/>
    </location>
</feature>
<keyword evidence="5" id="KW-0507">mRNA processing</keyword>
<feature type="non-terminal residue" evidence="12">
    <location>
        <position position="157"/>
    </location>
</feature>
<dbReference type="PANTHER" id="PTHR10701">
    <property type="entry name" value="SMALL NUCLEAR RIBONUCLEOPROTEIN-ASSOCIATED PROTEIN B AND N"/>
    <property type="match status" value="1"/>
</dbReference>
<dbReference type="GO" id="GO:1990904">
    <property type="term" value="C:ribonucleoprotein complex"/>
    <property type="evidence" value="ECO:0007669"/>
    <property type="project" value="UniProtKB-KW"/>
</dbReference>
<dbReference type="SUPFAM" id="SSF50182">
    <property type="entry name" value="Sm-like ribonucleoproteins"/>
    <property type="match status" value="1"/>
</dbReference>
<keyword evidence="9 12" id="KW-0687">Ribonucleoprotein</keyword>
<keyword evidence="13" id="KW-1185">Reference proteome</keyword>
<keyword evidence="6" id="KW-0694">RNA-binding</keyword>
<keyword evidence="8" id="KW-0539">Nucleus</keyword>
<dbReference type="PANTHER" id="PTHR10701:SF0">
    <property type="entry name" value="SMALL NUCLEAR RIBONUCLEOPROTEIN-ASSOCIATED PROTEIN B"/>
    <property type="match status" value="1"/>
</dbReference>